<gene>
    <name evidence="4" type="ORF">D3272_10365</name>
</gene>
<name>A0A4Q2RDJ9_9HYPH</name>
<evidence type="ECO:0000313" key="5">
    <source>
        <dbReference type="Proteomes" id="UP000289411"/>
    </source>
</evidence>
<protein>
    <submittedName>
        <fullName evidence="4">GNAT family N-acetyltransferase</fullName>
    </submittedName>
</protein>
<sequence length="155" mass="16568">MEAADVEPTATLFQEMQAHYRVACPSFADIVASLAKRPGGVDLLVAADPTIVGFAALGAIFPGPGLKPGLFLKDLFVSAQARRRGIGRRLMQAAARLAVERGFARLDWTADRGDVGLLRFYADLGGTEQPEKVFLRLAGQALTDLATADWGGRPE</sequence>
<keyword evidence="1 4" id="KW-0808">Transferase</keyword>
<dbReference type="OrthoDB" id="7995647at2"/>
<comment type="caution">
    <text evidence="4">The sequence shown here is derived from an EMBL/GenBank/DDBJ whole genome shotgun (WGS) entry which is preliminary data.</text>
</comment>
<dbReference type="SUPFAM" id="SSF55729">
    <property type="entry name" value="Acyl-CoA N-acyltransferases (Nat)"/>
    <property type="match status" value="1"/>
</dbReference>
<dbReference type="Proteomes" id="UP000289411">
    <property type="component" value="Unassembled WGS sequence"/>
</dbReference>
<dbReference type="InterPro" id="IPR016181">
    <property type="entry name" value="Acyl_CoA_acyltransferase"/>
</dbReference>
<dbReference type="EMBL" id="QYBC01000007">
    <property type="protein sequence ID" value="RYB05337.1"/>
    <property type="molecule type" value="Genomic_DNA"/>
</dbReference>
<dbReference type="Pfam" id="PF00583">
    <property type="entry name" value="Acetyltransf_1"/>
    <property type="match status" value="1"/>
</dbReference>
<evidence type="ECO:0000259" key="3">
    <source>
        <dbReference type="PROSITE" id="PS51186"/>
    </source>
</evidence>
<evidence type="ECO:0000313" key="4">
    <source>
        <dbReference type="EMBL" id="RYB05337.1"/>
    </source>
</evidence>
<proteinExistence type="predicted"/>
<feature type="domain" description="N-acetyltransferase" evidence="3">
    <location>
        <begin position="1"/>
        <end position="149"/>
    </location>
</feature>
<dbReference type="AlphaFoldDB" id="A0A4Q2RDJ9"/>
<organism evidence="4 5">
    <name type="scientific">Lichenibacterium ramalinae</name>
    <dbReference type="NCBI Taxonomy" id="2316527"/>
    <lineage>
        <taxon>Bacteria</taxon>
        <taxon>Pseudomonadati</taxon>
        <taxon>Pseudomonadota</taxon>
        <taxon>Alphaproteobacteria</taxon>
        <taxon>Hyphomicrobiales</taxon>
        <taxon>Lichenihabitantaceae</taxon>
        <taxon>Lichenibacterium</taxon>
    </lineage>
</organism>
<dbReference type="InterPro" id="IPR051016">
    <property type="entry name" value="Diverse_Substrate_AcTransf"/>
</dbReference>
<evidence type="ECO:0000256" key="1">
    <source>
        <dbReference type="ARBA" id="ARBA00022679"/>
    </source>
</evidence>
<dbReference type="CDD" id="cd04301">
    <property type="entry name" value="NAT_SF"/>
    <property type="match status" value="1"/>
</dbReference>
<accession>A0A4Q2RDJ9</accession>
<keyword evidence="5" id="KW-1185">Reference proteome</keyword>
<evidence type="ECO:0000256" key="2">
    <source>
        <dbReference type="ARBA" id="ARBA00023315"/>
    </source>
</evidence>
<dbReference type="InterPro" id="IPR000182">
    <property type="entry name" value="GNAT_dom"/>
</dbReference>
<reference evidence="4 5" key="2">
    <citation type="submission" date="2019-02" db="EMBL/GenBank/DDBJ databases">
        <title>'Lichenibacterium ramalinii' gen. nov. sp. nov., 'Lichenibacterium minor' gen. nov. sp. nov.</title>
        <authorList>
            <person name="Pankratov T."/>
        </authorList>
    </citation>
    <scope>NUCLEOTIDE SEQUENCE [LARGE SCALE GENOMIC DNA]</scope>
    <source>
        <strain evidence="4 5">RmlP001</strain>
    </source>
</reference>
<dbReference type="Gene3D" id="3.40.630.30">
    <property type="match status" value="1"/>
</dbReference>
<dbReference type="PANTHER" id="PTHR10545">
    <property type="entry name" value="DIAMINE N-ACETYLTRANSFERASE"/>
    <property type="match status" value="1"/>
</dbReference>
<dbReference type="GO" id="GO:0008080">
    <property type="term" value="F:N-acetyltransferase activity"/>
    <property type="evidence" value="ECO:0007669"/>
    <property type="project" value="UniProtKB-ARBA"/>
</dbReference>
<keyword evidence="2" id="KW-0012">Acyltransferase</keyword>
<dbReference type="PANTHER" id="PTHR10545:SF29">
    <property type="entry name" value="GH14572P-RELATED"/>
    <property type="match status" value="1"/>
</dbReference>
<dbReference type="PROSITE" id="PS51186">
    <property type="entry name" value="GNAT"/>
    <property type="match status" value="1"/>
</dbReference>
<reference evidence="4 5" key="1">
    <citation type="submission" date="2018-09" db="EMBL/GenBank/DDBJ databases">
        <authorList>
            <person name="Grouzdev D.S."/>
            <person name="Krutkina M.S."/>
        </authorList>
    </citation>
    <scope>NUCLEOTIDE SEQUENCE [LARGE SCALE GENOMIC DNA]</scope>
    <source>
        <strain evidence="4 5">RmlP001</strain>
    </source>
</reference>